<protein>
    <submittedName>
        <fullName evidence="2">Unnamed protein product</fullName>
    </submittedName>
</protein>
<sequence>MTSASSSFGCSCFLLKAKGGGGLRVRFRAAAAADAMRTTTSVDFDDDGQKVLTVARVTKILRTESKSHPTFYPSRRIRNDEMRYSSDVFQFSGEREAFAKTQSRFERRFFADLKDVESEIENVSSVDLNVFLVRWNATFVPAKLVWLQNIALNWPFGDVDIERKDILHKMGETTKFTYAALFRTMKRLATEKKLTIPVAKIEGQTKMTFDEEGELSSMEENLSLVNSVNSNRVRNKRIARDLLEFLDTRKPIGMDYKSYDEIVEAKVDIYSVPGMRALDVDGMEDQQGQIEDVTTVLGFMTLVVLSFGVGIGSWYFEALRKDALMQKMLDADF</sequence>
<evidence type="ECO:0000313" key="2">
    <source>
        <dbReference type="EMBL" id="CCO18075.1"/>
    </source>
</evidence>
<dbReference type="KEGG" id="bpg:Bathy10g01720"/>
<evidence type="ECO:0000256" key="1">
    <source>
        <dbReference type="SAM" id="Phobius"/>
    </source>
</evidence>
<dbReference type="Proteomes" id="UP000198341">
    <property type="component" value="Chromosome 10"/>
</dbReference>
<dbReference type="EMBL" id="FO082269">
    <property type="protein sequence ID" value="CCO18075.1"/>
    <property type="molecule type" value="Genomic_DNA"/>
</dbReference>
<reference evidence="2 3" key="1">
    <citation type="submission" date="2011-10" db="EMBL/GenBank/DDBJ databases">
        <authorList>
            <person name="Genoscope - CEA"/>
        </authorList>
    </citation>
    <scope>NUCLEOTIDE SEQUENCE [LARGE SCALE GENOMIC DNA]</scope>
    <source>
        <strain evidence="2 3">RCC 1105</strain>
    </source>
</reference>
<name>K8EZX4_9CHLO</name>
<dbReference type="GeneID" id="19013248"/>
<keyword evidence="3" id="KW-1185">Reference proteome</keyword>
<dbReference type="eggNOG" id="ENOG502SGUE">
    <property type="taxonomic scope" value="Eukaryota"/>
</dbReference>
<feature type="transmembrane region" description="Helical" evidence="1">
    <location>
        <begin position="296"/>
        <end position="316"/>
    </location>
</feature>
<evidence type="ECO:0000313" key="3">
    <source>
        <dbReference type="Proteomes" id="UP000198341"/>
    </source>
</evidence>
<accession>K8EZX4</accession>
<keyword evidence="1" id="KW-1133">Transmembrane helix</keyword>
<gene>
    <name evidence="2" type="ordered locus">Bathy10g01720</name>
</gene>
<dbReference type="OrthoDB" id="497989at2759"/>
<proteinExistence type="predicted"/>
<organism evidence="2 3">
    <name type="scientific">Bathycoccus prasinos</name>
    <dbReference type="NCBI Taxonomy" id="41875"/>
    <lineage>
        <taxon>Eukaryota</taxon>
        <taxon>Viridiplantae</taxon>
        <taxon>Chlorophyta</taxon>
        <taxon>Mamiellophyceae</taxon>
        <taxon>Mamiellales</taxon>
        <taxon>Bathycoccaceae</taxon>
        <taxon>Bathycoccus</taxon>
    </lineage>
</organism>
<dbReference type="AlphaFoldDB" id="K8EZX4"/>
<keyword evidence="1" id="KW-0812">Transmembrane</keyword>
<dbReference type="RefSeq" id="XP_007510542.1">
    <property type="nucleotide sequence ID" value="XM_007510480.1"/>
</dbReference>
<keyword evidence="1" id="KW-0472">Membrane</keyword>